<dbReference type="EMBL" id="JAICCE010000020">
    <property type="protein sequence ID" value="KAG9263624.1"/>
    <property type="molecule type" value="Genomic_DNA"/>
</dbReference>
<feature type="coiled-coil region" evidence="1">
    <location>
        <begin position="38"/>
        <end position="126"/>
    </location>
</feature>
<gene>
    <name evidence="3" type="primary">CCDC83</name>
    <name evidence="3" type="ORF">AMEX_G23674</name>
</gene>
<evidence type="ECO:0000313" key="4">
    <source>
        <dbReference type="Proteomes" id="UP000752171"/>
    </source>
</evidence>
<protein>
    <submittedName>
        <fullName evidence="3">Coiled-coil domain-containing protein 83</fullName>
    </submittedName>
</protein>
<dbReference type="OrthoDB" id="10005859at2759"/>
<dbReference type="InterPro" id="IPR026702">
    <property type="entry name" value="CCDC83"/>
</dbReference>
<accession>A0A8T2KXN2</accession>
<proteinExistence type="predicted"/>
<evidence type="ECO:0000256" key="2">
    <source>
        <dbReference type="SAM" id="MobiDB-lite"/>
    </source>
</evidence>
<sequence length="493" mass="56522">MFVHLRSLGGLLHGGHLCHFLTRIQVIGEETEEFRKIITELETDNRRLTELLDQLREEHLNSVCKLHEQAKKQEKELQQTVLVSKEQLKQAQNDNLKVTHKEEERMAEFHRQLDDLEVQSKQHLEEQQYWLQYKNVDRIKYQQRIDNLQSELISEHKKLEERLEICRHCLEATFSELDRKASQLMNNKKQLAIKNAVKELDNFRCKEIKENSLLKEELALYRKEVSVVEADMRRIEEEDLEHVKQLFDDLPIPRNVSPTQLVSFSLEHSVQSLSLTETAEPGSAPLPLSDSTAEAGGAKHQQQAVELEKDETDPSCKPSCSSSPCDLTLPLSGSRNDPWESEHPYLQEQQQLLRVAGQAMTLHPLINDHQDLNTSTSQSLFTRIIRDRVEREAVRQSPTVVSKTPPPPSPYLSTNNPCVCLLNSVLYGENNCSSVTVRQITKTLARLPDVPHHTHPPLPPFTPPKHLSTLRPVRAGTGATFFCWSHTVNWGTD</sequence>
<dbReference type="PANTHER" id="PTHR21468">
    <property type="entry name" value="HSD9"/>
    <property type="match status" value="1"/>
</dbReference>
<dbReference type="AlphaFoldDB" id="A0A8T2KXN2"/>
<feature type="region of interest" description="Disordered" evidence="2">
    <location>
        <begin position="275"/>
        <end position="341"/>
    </location>
</feature>
<dbReference type="Proteomes" id="UP000752171">
    <property type="component" value="Unassembled WGS sequence"/>
</dbReference>
<evidence type="ECO:0000256" key="1">
    <source>
        <dbReference type="SAM" id="Coils"/>
    </source>
</evidence>
<organism evidence="3 4">
    <name type="scientific">Astyanax mexicanus</name>
    <name type="common">Blind cave fish</name>
    <name type="synonym">Astyanax fasciatus mexicanus</name>
    <dbReference type="NCBI Taxonomy" id="7994"/>
    <lineage>
        <taxon>Eukaryota</taxon>
        <taxon>Metazoa</taxon>
        <taxon>Chordata</taxon>
        <taxon>Craniata</taxon>
        <taxon>Vertebrata</taxon>
        <taxon>Euteleostomi</taxon>
        <taxon>Actinopterygii</taxon>
        <taxon>Neopterygii</taxon>
        <taxon>Teleostei</taxon>
        <taxon>Ostariophysi</taxon>
        <taxon>Characiformes</taxon>
        <taxon>Characoidei</taxon>
        <taxon>Acestrorhamphidae</taxon>
        <taxon>Acestrorhamphinae</taxon>
        <taxon>Astyanax</taxon>
    </lineage>
</organism>
<reference evidence="3 4" key="1">
    <citation type="submission" date="2021-07" db="EMBL/GenBank/DDBJ databases">
        <authorList>
            <person name="Imarazene B."/>
            <person name="Zahm M."/>
            <person name="Klopp C."/>
            <person name="Cabau C."/>
            <person name="Beille S."/>
            <person name="Jouanno E."/>
            <person name="Castinel A."/>
            <person name="Lluch J."/>
            <person name="Gil L."/>
            <person name="Kuchtly C."/>
            <person name="Lopez Roques C."/>
            <person name="Donnadieu C."/>
            <person name="Parrinello H."/>
            <person name="Journot L."/>
            <person name="Du K."/>
            <person name="Schartl M."/>
            <person name="Retaux S."/>
            <person name="Guiguen Y."/>
        </authorList>
    </citation>
    <scope>NUCLEOTIDE SEQUENCE [LARGE SCALE GENOMIC DNA]</scope>
    <source>
        <strain evidence="3">Pach_M1</strain>
        <tissue evidence="3">Testis</tissue>
    </source>
</reference>
<dbReference type="PANTHER" id="PTHR21468:SF1">
    <property type="entry name" value="COILED-COIL DOMAIN-CONTAINING PROTEIN 83"/>
    <property type="match status" value="1"/>
</dbReference>
<evidence type="ECO:0000313" key="3">
    <source>
        <dbReference type="EMBL" id="KAG9263624.1"/>
    </source>
</evidence>
<comment type="caution">
    <text evidence="3">The sequence shown here is derived from an EMBL/GenBank/DDBJ whole genome shotgun (WGS) entry which is preliminary data.</text>
</comment>
<feature type="compositionally biased region" description="Low complexity" evidence="2">
    <location>
        <begin position="315"/>
        <end position="325"/>
    </location>
</feature>
<keyword evidence="1" id="KW-0175">Coiled coil</keyword>
<name>A0A8T2KXN2_ASTMX</name>